<evidence type="ECO:0000256" key="1">
    <source>
        <dbReference type="SAM" id="MobiDB-lite"/>
    </source>
</evidence>
<keyword evidence="3" id="KW-1185">Reference proteome</keyword>
<evidence type="ECO:0000313" key="2">
    <source>
        <dbReference type="EMBL" id="KAJ7330465.1"/>
    </source>
</evidence>
<sequence length="346" mass="38363">MPFCGADAEVVRRVPRLPVDARTSPQPSLTRSTRCAGAPSGLCALALRVLLNMLRVLHIFMCTVYPAPSSAVIRRSLDGRRTNDNLFAQRSSPEPILPLHGNPIGVPAKCRLNFRLHTILIRWRCISGSSCAGREISLRREAAQEPLPPFVCYPKYLARLSASLFAIKDYHILHYCLEKPDLSELLANIYIGCFRGKRAPVVWARQSWRQGVRARLEALKLESSAAFQESGRKDRYGVDIPGARDQMRDAPNGRARHCTLAPPDGWPAPLPKAPFASPRPTRPLLLGLVLKHALSSASPFRQLRSVPAGFRARNGNEQDVRCTNGSPISRSPGTRRRRPESRTSCA</sequence>
<accession>A0AAD7EKU8</accession>
<comment type="caution">
    <text evidence="2">The sequence shown here is derived from an EMBL/GenBank/DDBJ whole genome shotgun (WGS) entry which is preliminary data.</text>
</comment>
<feature type="compositionally biased region" description="Polar residues" evidence="1">
    <location>
        <begin position="321"/>
        <end position="332"/>
    </location>
</feature>
<dbReference type="Proteomes" id="UP001218218">
    <property type="component" value="Unassembled WGS sequence"/>
</dbReference>
<name>A0AAD7EKU8_9AGAR</name>
<reference evidence="2" key="1">
    <citation type="submission" date="2023-03" db="EMBL/GenBank/DDBJ databases">
        <title>Massive genome expansion in bonnet fungi (Mycena s.s.) driven by repeated elements and novel gene families across ecological guilds.</title>
        <authorList>
            <consortium name="Lawrence Berkeley National Laboratory"/>
            <person name="Harder C.B."/>
            <person name="Miyauchi S."/>
            <person name="Viragh M."/>
            <person name="Kuo A."/>
            <person name="Thoen E."/>
            <person name="Andreopoulos B."/>
            <person name="Lu D."/>
            <person name="Skrede I."/>
            <person name="Drula E."/>
            <person name="Henrissat B."/>
            <person name="Morin E."/>
            <person name="Kohler A."/>
            <person name="Barry K."/>
            <person name="LaButti K."/>
            <person name="Morin E."/>
            <person name="Salamov A."/>
            <person name="Lipzen A."/>
            <person name="Mereny Z."/>
            <person name="Hegedus B."/>
            <person name="Baldrian P."/>
            <person name="Stursova M."/>
            <person name="Weitz H."/>
            <person name="Taylor A."/>
            <person name="Grigoriev I.V."/>
            <person name="Nagy L.G."/>
            <person name="Martin F."/>
            <person name="Kauserud H."/>
        </authorList>
    </citation>
    <scope>NUCLEOTIDE SEQUENCE</scope>
    <source>
        <strain evidence="2">CBHHK002</strain>
    </source>
</reference>
<dbReference type="AlphaFoldDB" id="A0AAD7EKU8"/>
<dbReference type="EMBL" id="JARIHO010000037">
    <property type="protein sequence ID" value="KAJ7330465.1"/>
    <property type="molecule type" value="Genomic_DNA"/>
</dbReference>
<gene>
    <name evidence="2" type="ORF">DFH08DRAFT_1084219</name>
</gene>
<evidence type="ECO:0000313" key="3">
    <source>
        <dbReference type="Proteomes" id="UP001218218"/>
    </source>
</evidence>
<proteinExistence type="predicted"/>
<feature type="region of interest" description="Disordered" evidence="1">
    <location>
        <begin position="309"/>
        <end position="346"/>
    </location>
</feature>
<organism evidence="2 3">
    <name type="scientific">Mycena albidolilacea</name>
    <dbReference type="NCBI Taxonomy" id="1033008"/>
    <lineage>
        <taxon>Eukaryota</taxon>
        <taxon>Fungi</taxon>
        <taxon>Dikarya</taxon>
        <taxon>Basidiomycota</taxon>
        <taxon>Agaricomycotina</taxon>
        <taxon>Agaricomycetes</taxon>
        <taxon>Agaricomycetidae</taxon>
        <taxon>Agaricales</taxon>
        <taxon>Marasmiineae</taxon>
        <taxon>Mycenaceae</taxon>
        <taxon>Mycena</taxon>
    </lineage>
</organism>
<protein>
    <submittedName>
        <fullName evidence="2">Uncharacterized protein</fullName>
    </submittedName>
</protein>